<dbReference type="RefSeq" id="WP_015569362.1">
    <property type="nucleotide sequence ID" value="NZ_CP143947.1"/>
</dbReference>
<dbReference type="EMBL" id="JAQLYE010000007">
    <property type="protein sequence ID" value="MDB8017486.1"/>
    <property type="molecule type" value="Genomic_DNA"/>
</dbReference>
<evidence type="ECO:0000313" key="7">
    <source>
        <dbReference type="EMBL" id="TYL58945.1"/>
    </source>
</evidence>
<evidence type="ECO:0000313" key="6">
    <source>
        <dbReference type="EMBL" id="RHL82767.1"/>
    </source>
</evidence>
<gene>
    <name evidence="6" type="ORF">DW001_02000</name>
    <name evidence="2" type="ORF">ERS852417_00165</name>
    <name evidence="7" type="ORF">FYL37_04305</name>
    <name evidence="5" type="ORF">G4319_02090</name>
    <name evidence="4" type="ORF">GKE07_00805</name>
    <name evidence="3" type="ORF">PNE45_05505</name>
    <name evidence="1" type="ORF">T1815_14781</name>
</gene>
<dbReference type="EMBL" id="VSTG01000004">
    <property type="protein sequence ID" value="TYL58945.1"/>
    <property type="molecule type" value="Genomic_DNA"/>
</dbReference>
<reference evidence="4 12" key="4">
    <citation type="journal article" date="2019" name="Nat. Med.">
        <title>A library of human gut bacterial isolates paired with longitudinal multiomics data enables mechanistic microbiome research.</title>
        <authorList>
            <person name="Poyet M."/>
            <person name="Groussin M."/>
            <person name="Gibbons S.M."/>
            <person name="Avila-Pacheco J."/>
            <person name="Jiang X."/>
            <person name="Kearney S.M."/>
            <person name="Perrotta A.R."/>
            <person name="Berdy B."/>
            <person name="Zhao S."/>
            <person name="Lieberman T.D."/>
            <person name="Swanson P.K."/>
            <person name="Smith M."/>
            <person name="Roesemann S."/>
            <person name="Alexander J.E."/>
            <person name="Rich S.A."/>
            <person name="Livny J."/>
            <person name="Vlamakis H."/>
            <person name="Clish C."/>
            <person name="Bullock K."/>
            <person name="Deik A."/>
            <person name="Scott J."/>
            <person name="Pierce K.A."/>
            <person name="Xavier R.J."/>
            <person name="Alm E.J."/>
        </authorList>
    </citation>
    <scope>NUCLEOTIDE SEQUENCE [LARGE SCALE GENOMIC DNA]</scope>
    <source>
        <strain evidence="4 12">BIOML-A11</strain>
    </source>
</reference>
<reference evidence="5" key="8">
    <citation type="submission" date="2020-02" db="EMBL/GenBank/DDBJ databases">
        <authorList>
            <person name="Littmann E."/>
            <person name="Sorbara M."/>
        </authorList>
    </citation>
    <scope>NUCLEOTIDE SEQUENCE</scope>
    <source>
        <strain evidence="5">MSK.17.79</strain>
    </source>
</reference>
<evidence type="ECO:0000313" key="2">
    <source>
        <dbReference type="EMBL" id="CUN38244.1"/>
    </source>
</evidence>
<dbReference type="Proteomes" id="UP000095384">
    <property type="component" value="Unassembled WGS sequence"/>
</dbReference>
<evidence type="ECO:0000313" key="3">
    <source>
        <dbReference type="EMBL" id="MDB8017486.1"/>
    </source>
</evidence>
<evidence type="ECO:0000313" key="5">
    <source>
        <dbReference type="EMBL" id="NSC26141.1"/>
    </source>
</evidence>
<dbReference type="Proteomes" id="UP000479563">
    <property type="component" value="Unassembled WGS sequence"/>
</dbReference>
<reference evidence="7 11" key="5">
    <citation type="submission" date="2019-08" db="EMBL/GenBank/DDBJ databases">
        <authorList>
            <person name="Duncan S."/>
            <person name="Walker A."/>
        </authorList>
    </citation>
    <scope>NUCLEOTIDE SEQUENCE [LARGE SCALE GENOMIC DNA]</scope>
    <source>
        <strain evidence="7 11">L2-21</strain>
    </source>
</reference>
<reference evidence="3" key="9">
    <citation type="submission" date="2023-01" db="EMBL/GenBank/DDBJ databases">
        <title>Human gut microbiome strain richness.</title>
        <authorList>
            <person name="Chen-Liaw A."/>
        </authorList>
    </citation>
    <scope>NUCLEOTIDE SEQUENCE</scope>
    <source>
        <strain evidence="3">1001283st1_D2_1001283B150209_150212</strain>
    </source>
</reference>
<dbReference type="Proteomes" id="UP001212823">
    <property type="component" value="Unassembled WGS sequence"/>
</dbReference>
<reference evidence="6 10" key="3">
    <citation type="submission" date="2018-08" db="EMBL/GenBank/DDBJ databases">
        <title>A genome reference for cultivated species of the human gut microbiota.</title>
        <authorList>
            <person name="Zou Y."/>
            <person name="Xue W."/>
            <person name="Luo G."/>
        </authorList>
    </citation>
    <scope>NUCLEOTIDE SEQUENCE [LARGE SCALE GENOMIC DNA]</scope>
    <source>
        <strain evidence="6 10">AF36-2BH</strain>
    </source>
</reference>
<dbReference type="AlphaFoldDB" id="A0A0M6WKY4"/>
<proteinExistence type="predicted"/>
<accession>A0A0M6WKY4</accession>
<organism evidence="1 8">
    <name type="scientific">Agathobacter rectalis</name>
    <dbReference type="NCBI Taxonomy" id="39491"/>
    <lineage>
        <taxon>Bacteria</taxon>
        <taxon>Bacillati</taxon>
        <taxon>Bacillota</taxon>
        <taxon>Clostridia</taxon>
        <taxon>Lachnospirales</taxon>
        <taxon>Lachnospiraceae</taxon>
        <taxon>Agathobacter</taxon>
    </lineage>
</organism>
<dbReference type="Proteomes" id="UP000049472">
    <property type="component" value="Unassembled WGS sequence"/>
</dbReference>
<evidence type="ECO:0000313" key="12">
    <source>
        <dbReference type="Proteomes" id="UP000479563"/>
    </source>
</evidence>
<reference evidence="8" key="1">
    <citation type="submission" date="2015-05" db="EMBL/GenBank/DDBJ databases">
        <authorList>
            <consortium name="Pathogen Informatics"/>
        </authorList>
    </citation>
    <scope>NUCLEOTIDE SEQUENCE [LARGE SCALE GENOMIC DNA]</scope>
    <source>
        <strain evidence="2 9">2789STDY5608860</strain>
        <strain evidence="8">T1-815</strain>
    </source>
</reference>
<evidence type="ECO:0000313" key="8">
    <source>
        <dbReference type="Proteomes" id="UP000049472"/>
    </source>
</evidence>
<protein>
    <submittedName>
        <fullName evidence="3">Cyclic lactone autoinducer peptide</fullName>
    </submittedName>
</protein>
<evidence type="ECO:0000313" key="4">
    <source>
        <dbReference type="EMBL" id="MSC58775.1"/>
    </source>
</evidence>
<evidence type="ECO:0000313" key="9">
    <source>
        <dbReference type="Proteomes" id="UP000095384"/>
    </source>
</evidence>
<evidence type="ECO:0000313" key="1">
    <source>
        <dbReference type="EMBL" id="CRL36999.1"/>
    </source>
</evidence>
<evidence type="ECO:0000313" key="10">
    <source>
        <dbReference type="Proteomes" id="UP000266698"/>
    </source>
</evidence>
<dbReference type="EMBL" id="CYYW01000001">
    <property type="protein sequence ID" value="CUN38244.1"/>
    <property type="molecule type" value="Genomic_DNA"/>
</dbReference>
<sequence length="53" mass="6320">MNSLKRLTLELVKKVVIFEIKRDNETHSFCACILYQPKRPEKGRFQVTNNRNI</sequence>
<name>A0A0M6WKY4_9FIRM</name>
<dbReference type="Proteomes" id="UP000324325">
    <property type="component" value="Unassembled WGS sequence"/>
</dbReference>
<dbReference type="EMBL" id="JAAILW010000002">
    <property type="protein sequence ID" value="NSC26141.1"/>
    <property type="molecule type" value="Genomic_DNA"/>
</dbReference>
<dbReference type="Proteomes" id="UP001193670">
    <property type="component" value="Unassembled WGS sequence"/>
</dbReference>
<dbReference type="InterPro" id="IPR009229">
    <property type="entry name" value="AgrD"/>
</dbReference>
<dbReference type="Proteomes" id="UP000266698">
    <property type="component" value="Unassembled WGS sequence"/>
</dbReference>
<reference evidence="1" key="2">
    <citation type="submission" date="2015-05" db="EMBL/GenBank/DDBJ databases">
        <authorList>
            <person name="Wang D.B."/>
            <person name="Wang M."/>
        </authorList>
    </citation>
    <scope>NUCLEOTIDE SEQUENCE [LARGE SCALE GENOMIC DNA]</scope>
    <source>
        <strain evidence="1">T1-815</strain>
    </source>
</reference>
<dbReference type="NCBIfam" id="TIGR04223">
    <property type="entry name" value="quorum_AgrD"/>
    <property type="match status" value="1"/>
</dbReference>
<keyword evidence="8" id="KW-1185">Reference proteome</keyword>
<dbReference type="EMBL" id="QRPB01000002">
    <property type="protein sequence ID" value="RHL82767.1"/>
    <property type="molecule type" value="Genomic_DNA"/>
</dbReference>
<dbReference type="EMBL" id="WKQP01000001">
    <property type="protein sequence ID" value="MSC58775.1"/>
    <property type="molecule type" value="Genomic_DNA"/>
</dbReference>
<reference evidence="7 11" key="6">
    <citation type="submission" date="2019-09" db="EMBL/GenBank/DDBJ databases">
        <title>Strain-level analysis of Eubacterium rectale using genomes from metagenomes.</title>
        <authorList>
            <person name="Karcher N."/>
            <person name="Segata N."/>
        </authorList>
    </citation>
    <scope>NUCLEOTIDE SEQUENCE [LARGE SCALE GENOMIC DNA]</scope>
    <source>
        <strain evidence="7 11">L2-21</strain>
    </source>
</reference>
<evidence type="ECO:0000313" key="11">
    <source>
        <dbReference type="Proteomes" id="UP000324325"/>
    </source>
</evidence>
<dbReference type="EMBL" id="CVRQ01000018">
    <property type="protein sequence ID" value="CRL36999.1"/>
    <property type="molecule type" value="Genomic_DNA"/>
</dbReference>
<reference evidence="5" key="7">
    <citation type="journal article" date="2020" name="Cell Host Microbe">
        <title>Functional and Genomic Variation between Human-Derived Isolates of Lachnospiraceae Reveals Inter- and Intra-Species Diversity.</title>
        <authorList>
            <person name="Sorbara M.T."/>
            <person name="Littmann E.R."/>
            <person name="Fontana E."/>
            <person name="Moody T.U."/>
            <person name="Kohout C.E."/>
            <person name="Gjonbalaj M."/>
            <person name="Eaton V."/>
            <person name="Seok R."/>
            <person name="Leiner I.M."/>
            <person name="Pamer E.G."/>
        </authorList>
    </citation>
    <scope>NUCLEOTIDE SEQUENCE</scope>
    <source>
        <strain evidence="5">MSK.17.79</strain>
    </source>
</reference>